<dbReference type="OrthoDB" id="9815644at2"/>
<gene>
    <name evidence="3" type="ORF">DQ392_21955</name>
</gene>
<accession>A0A367ECG7</accession>
<dbReference type="Pfam" id="PF13489">
    <property type="entry name" value="Methyltransf_23"/>
    <property type="match status" value="1"/>
</dbReference>
<dbReference type="InterPro" id="IPR038576">
    <property type="entry name" value="Methyltransf_Zn-bd_dom_put_sf"/>
</dbReference>
<comment type="caution">
    <text evidence="3">The sequence shown here is derived from an EMBL/GenBank/DDBJ whole genome shotgun (WGS) entry which is preliminary data.</text>
</comment>
<sequence>MEKHETVRQVVTCRVCERDDWQDVVSFGPVPLANQFLPQADSYDERFYPLGVRSCRSCRLMSLTHVVDPKILFRDYLYVTPDSEMITRHMRYVVDVCRERFEMPHDGLVVEFGSNTGRQLMAFRDTGMRTVGVDPARNLAAVAMADGIETVPEFFSAEAAASIKADHGPARLVLGRHVFAHADDIAEIAAGARELLSPQGVLAIEVPYALDLLEKTSFDTIYHEHLSYLTVGTLVTFFERHGLRVVDVERLAVHGGSILVFVGHADGPWPVRPIVDELLETEQRAGMHLDATYEGFARNVAEIQAELPALLRGLVAQGKRIAGYGAPAKGNTILNVCGIGLDELEFCIDTTDLKQGKVLPGTHVPVHPPEYAKEHAPDFYLLLAWNYAEEIIGKESAFRDAGGRFILPIPEPVIL</sequence>
<proteinExistence type="predicted"/>
<dbReference type="AlphaFoldDB" id="A0A367ECG7"/>
<dbReference type="GO" id="GO:0032259">
    <property type="term" value="P:methylation"/>
    <property type="evidence" value="ECO:0007669"/>
    <property type="project" value="UniProtKB-KW"/>
</dbReference>
<evidence type="ECO:0000313" key="3">
    <source>
        <dbReference type="EMBL" id="RCG15746.1"/>
    </source>
</evidence>
<dbReference type="PANTHER" id="PTHR43861">
    <property type="entry name" value="TRANS-ACONITATE 2-METHYLTRANSFERASE-RELATED"/>
    <property type="match status" value="1"/>
</dbReference>
<dbReference type="PANTHER" id="PTHR43861:SF5">
    <property type="entry name" value="BLL5978 PROTEIN"/>
    <property type="match status" value="1"/>
</dbReference>
<reference evidence="3 4" key="1">
    <citation type="submission" date="2018-06" db="EMBL/GenBank/DDBJ databases">
        <title>Streptomyces reniochalinae sp. nov. and Streptomyces diacarnus sp. nov. from marine sponges.</title>
        <authorList>
            <person name="Li L."/>
        </authorList>
    </citation>
    <scope>NUCLEOTIDE SEQUENCE [LARGE SCALE GENOMIC DNA]</scope>
    <source>
        <strain evidence="3 4">LHW50302</strain>
    </source>
</reference>
<feature type="domain" description="C-methyltransferase" evidence="2">
    <location>
        <begin position="253"/>
        <end position="410"/>
    </location>
</feature>
<dbReference type="GO" id="GO:0017000">
    <property type="term" value="P:antibiotic biosynthetic process"/>
    <property type="evidence" value="ECO:0007669"/>
    <property type="project" value="UniProtKB-ARBA"/>
</dbReference>
<dbReference type="Gene3D" id="3.40.50.720">
    <property type="entry name" value="NAD(P)-binding Rossmann-like Domain"/>
    <property type="match status" value="1"/>
</dbReference>
<name>A0A367ECG7_9ACTN</name>
<dbReference type="Gene3D" id="3.40.50.150">
    <property type="entry name" value="Vaccinia Virus protein VP39"/>
    <property type="match status" value="1"/>
</dbReference>
<feature type="domain" description="Methyltransferase putative zinc binding" evidence="1">
    <location>
        <begin position="13"/>
        <end position="73"/>
    </location>
</feature>
<dbReference type="Pfam" id="PF08484">
    <property type="entry name" value="Methyltransf_14"/>
    <property type="match status" value="1"/>
</dbReference>
<keyword evidence="3" id="KW-0489">Methyltransferase</keyword>
<dbReference type="SUPFAM" id="SSF53335">
    <property type="entry name" value="S-adenosyl-L-methionine-dependent methyltransferases"/>
    <property type="match status" value="1"/>
</dbReference>
<evidence type="ECO:0000313" key="4">
    <source>
        <dbReference type="Proteomes" id="UP000253507"/>
    </source>
</evidence>
<dbReference type="GO" id="GO:0008168">
    <property type="term" value="F:methyltransferase activity"/>
    <property type="evidence" value="ECO:0007669"/>
    <property type="project" value="UniProtKB-KW"/>
</dbReference>
<dbReference type="EMBL" id="QOIM01000040">
    <property type="protein sequence ID" value="RCG15746.1"/>
    <property type="molecule type" value="Genomic_DNA"/>
</dbReference>
<keyword evidence="3" id="KW-0808">Transferase</keyword>
<keyword evidence="4" id="KW-1185">Reference proteome</keyword>
<organism evidence="3 4">
    <name type="scientific">Streptomyces reniochalinae</name>
    <dbReference type="NCBI Taxonomy" id="2250578"/>
    <lineage>
        <taxon>Bacteria</taxon>
        <taxon>Bacillati</taxon>
        <taxon>Actinomycetota</taxon>
        <taxon>Actinomycetes</taxon>
        <taxon>Kitasatosporales</taxon>
        <taxon>Streptomycetaceae</taxon>
        <taxon>Streptomyces</taxon>
    </lineage>
</organism>
<dbReference type="InterPro" id="IPR013630">
    <property type="entry name" value="Methyltransf_Zn-bd_dom_put"/>
</dbReference>
<protein>
    <submittedName>
        <fullName evidence="3">Class I SAM-dependent methyltransferase</fullName>
    </submittedName>
</protein>
<dbReference type="InterPro" id="IPR013691">
    <property type="entry name" value="MeTrfase_14"/>
</dbReference>
<dbReference type="InterPro" id="IPR029063">
    <property type="entry name" value="SAM-dependent_MTases_sf"/>
</dbReference>
<dbReference type="Proteomes" id="UP000253507">
    <property type="component" value="Unassembled WGS sequence"/>
</dbReference>
<dbReference type="Gene3D" id="6.20.50.110">
    <property type="entry name" value="Methyltransferase, zinc-binding domain"/>
    <property type="match status" value="1"/>
</dbReference>
<dbReference type="Pfam" id="PF08421">
    <property type="entry name" value="Methyltransf_13"/>
    <property type="match status" value="1"/>
</dbReference>
<evidence type="ECO:0000259" key="2">
    <source>
        <dbReference type="Pfam" id="PF08484"/>
    </source>
</evidence>
<evidence type="ECO:0000259" key="1">
    <source>
        <dbReference type="Pfam" id="PF08421"/>
    </source>
</evidence>
<dbReference type="Gene3D" id="6.10.250.3100">
    <property type="match status" value="1"/>
</dbReference>
<dbReference type="RefSeq" id="WP_114017413.1">
    <property type="nucleotide sequence ID" value="NZ_QOIM01000040.1"/>
</dbReference>